<feature type="region of interest" description="Disordered" evidence="3">
    <location>
        <begin position="57"/>
        <end position="76"/>
    </location>
</feature>
<reference evidence="5" key="1">
    <citation type="submission" date="2021-02" db="EMBL/GenBank/DDBJ databases">
        <authorList>
            <person name="Nowell W R."/>
        </authorList>
    </citation>
    <scope>NUCLEOTIDE SEQUENCE</scope>
</reference>
<keyword evidence="7" id="KW-1185">Reference proteome</keyword>
<proteinExistence type="predicted"/>
<evidence type="ECO:0000256" key="2">
    <source>
        <dbReference type="RuleBase" id="RU000682"/>
    </source>
</evidence>
<gene>
    <name evidence="5" type="ORF">EDS130_LOCUS4598</name>
    <name evidence="6" type="ORF">XAT740_LOCUS10976</name>
</gene>
<evidence type="ECO:0000313" key="6">
    <source>
        <dbReference type="EMBL" id="CAF0956994.1"/>
    </source>
</evidence>
<evidence type="ECO:0000313" key="5">
    <source>
        <dbReference type="EMBL" id="CAF0796044.1"/>
    </source>
</evidence>
<evidence type="ECO:0000259" key="4">
    <source>
        <dbReference type="PROSITE" id="PS50071"/>
    </source>
</evidence>
<dbReference type="GO" id="GO:0003677">
    <property type="term" value="F:DNA binding"/>
    <property type="evidence" value="ECO:0007669"/>
    <property type="project" value="UniProtKB-UniRule"/>
</dbReference>
<dbReference type="EMBL" id="CAJNOR010000593">
    <property type="protein sequence ID" value="CAF0956994.1"/>
    <property type="molecule type" value="Genomic_DNA"/>
</dbReference>
<dbReference type="GO" id="GO:0005634">
    <property type="term" value="C:nucleus"/>
    <property type="evidence" value="ECO:0007669"/>
    <property type="project" value="UniProtKB-SubCell"/>
</dbReference>
<dbReference type="Proteomes" id="UP000663852">
    <property type="component" value="Unassembled WGS sequence"/>
</dbReference>
<feature type="domain" description="Homeobox" evidence="4">
    <location>
        <begin position="3"/>
        <end position="63"/>
    </location>
</feature>
<dbReference type="AlphaFoldDB" id="A0A813SGP0"/>
<protein>
    <recommendedName>
        <fullName evidence="4">Homeobox domain-containing protein</fullName>
    </recommendedName>
</protein>
<dbReference type="PROSITE" id="PS50071">
    <property type="entry name" value="HOMEOBOX_2"/>
    <property type="match status" value="1"/>
</dbReference>
<dbReference type="SMART" id="SM00389">
    <property type="entry name" value="HOX"/>
    <property type="match status" value="1"/>
</dbReference>
<name>A0A813SGP0_ADIRI</name>
<dbReference type="InterPro" id="IPR009057">
    <property type="entry name" value="Homeodomain-like_sf"/>
</dbReference>
<keyword evidence="1 2" id="KW-0238">DNA-binding</keyword>
<dbReference type="Proteomes" id="UP000663828">
    <property type="component" value="Unassembled WGS sequence"/>
</dbReference>
<comment type="caution">
    <text evidence="5">The sequence shown here is derived from an EMBL/GenBank/DDBJ whole genome shotgun (WGS) entry which is preliminary data.</text>
</comment>
<evidence type="ECO:0000256" key="1">
    <source>
        <dbReference type="PROSITE-ProRule" id="PRU00108"/>
    </source>
</evidence>
<dbReference type="SUPFAM" id="SSF46689">
    <property type="entry name" value="Homeodomain-like"/>
    <property type="match status" value="1"/>
</dbReference>
<comment type="subcellular location">
    <subcellularLocation>
        <location evidence="1 2">Nucleus</location>
    </subcellularLocation>
</comment>
<keyword evidence="1 2" id="KW-0539">Nucleus</keyword>
<dbReference type="OrthoDB" id="4187154at2759"/>
<dbReference type="Pfam" id="PF00046">
    <property type="entry name" value="Homeodomain"/>
    <property type="match status" value="1"/>
</dbReference>
<dbReference type="EMBL" id="CAJNOJ010000012">
    <property type="protein sequence ID" value="CAF0796044.1"/>
    <property type="molecule type" value="Genomic_DNA"/>
</dbReference>
<evidence type="ECO:0000313" key="8">
    <source>
        <dbReference type="Proteomes" id="UP000663852"/>
    </source>
</evidence>
<evidence type="ECO:0000256" key="3">
    <source>
        <dbReference type="SAM" id="MobiDB-lite"/>
    </source>
</evidence>
<dbReference type="CDD" id="cd00086">
    <property type="entry name" value="homeodomain"/>
    <property type="match status" value="1"/>
</dbReference>
<dbReference type="Gene3D" id="1.10.10.60">
    <property type="entry name" value="Homeodomain-like"/>
    <property type="match status" value="1"/>
</dbReference>
<evidence type="ECO:0000313" key="7">
    <source>
        <dbReference type="Proteomes" id="UP000663828"/>
    </source>
</evidence>
<feature type="DNA-binding region" description="Homeobox" evidence="1">
    <location>
        <begin position="5"/>
        <end position="64"/>
    </location>
</feature>
<keyword evidence="1 2" id="KW-0371">Homeobox</keyword>
<accession>A0A813SGP0</accession>
<dbReference type="InterPro" id="IPR001356">
    <property type="entry name" value="HD"/>
</dbReference>
<sequence>MSTSKPTVREPLNTRQRTILITFYNQNPYPSASERYQLAQSTGRTLKQIQDWFSNRRRNDSKLASGKTASVAMPPLPVQPPAPIQTVYYYPPPPSICPCCFSNPTAPLLDPQSFYSPCSTYYYSPSDTFH</sequence>
<organism evidence="5 8">
    <name type="scientific">Adineta ricciae</name>
    <name type="common">Rotifer</name>
    <dbReference type="NCBI Taxonomy" id="249248"/>
    <lineage>
        <taxon>Eukaryota</taxon>
        <taxon>Metazoa</taxon>
        <taxon>Spiralia</taxon>
        <taxon>Gnathifera</taxon>
        <taxon>Rotifera</taxon>
        <taxon>Eurotatoria</taxon>
        <taxon>Bdelloidea</taxon>
        <taxon>Adinetida</taxon>
        <taxon>Adinetidae</taxon>
        <taxon>Adineta</taxon>
    </lineage>
</organism>